<dbReference type="SUPFAM" id="SSF143492">
    <property type="entry name" value="Prenyltransferase-like"/>
    <property type="match status" value="1"/>
</dbReference>
<accession>A0ABP5K740</accession>
<dbReference type="InterPro" id="IPR033964">
    <property type="entry name" value="ABBA"/>
</dbReference>
<dbReference type="Pfam" id="PF11468">
    <property type="entry name" value="PTase_Orf2"/>
    <property type="match status" value="1"/>
</dbReference>
<comment type="caution">
    <text evidence="4">The sequence shown here is derived from an EMBL/GenBank/DDBJ whole genome shotgun (WGS) entry which is preliminary data.</text>
</comment>
<dbReference type="SFLD" id="SFLDS00036">
    <property type="entry name" value="Aromatic_Prenyltransferase"/>
    <property type="match status" value="1"/>
</dbReference>
<protein>
    <recommendedName>
        <fullName evidence="6">Prenyltransferase</fullName>
    </recommendedName>
</protein>
<reference evidence="5" key="1">
    <citation type="journal article" date="2019" name="Int. J. Syst. Evol. Microbiol.">
        <title>The Global Catalogue of Microorganisms (GCM) 10K type strain sequencing project: providing services to taxonomists for standard genome sequencing and annotation.</title>
        <authorList>
            <consortium name="The Broad Institute Genomics Platform"/>
            <consortium name="The Broad Institute Genome Sequencing Center for Infectious Disease"/>
            <person name="Wu L."/>
            <person name="Ma J."/>
        </authorList>
    </citation>
    <scope>NUCLEOTIDE SEQUENCE [LARGE SCALE GENOMIC DNA]</scope>
    <source>
        <strain evidence="5">JCM 15481</strain>
    </source>
</reference>
<evidence type="ECO:0000256" key="3">
    <source>
        <dbReference type="ARBA" id="ARBA00022679"/>
    </source>
</evidence>
<evidence type="ECO:0008006" key="6">
    <source>
        <dbReference type="Google" id="ProtNLM"/>
    </source>
</evidence>
<keyword evidence="3" id="KW-0808">Transferase</keyword>
<evidence type="ECO:0000313" key="4">
    <source>
        <dbReference type="EMBL" id="GAA2128223.1"/>
    </source>
</evidence>
<sequence>MSGTAELEKVYSAIEESARLVGVACSRDNVWPILTAFGESIEDALMVFSLQTGGRHAGELDYSFTAPPGIGDPYPRALSHGFVTETDHPVGSVLSDLQGRWAIREHFVDCGVTGGFKKLYAHFPRDLQPAARLAEIPSVPRAVADNAGLFARYGLDRVAMVGVDYQRRTMNLYFQFTPDGRPEPGALRSMLREIGLHEADEGMLEFASRSMRANITFSWDTSRIVRVAFAPPPGKGLDPAAVPAPIEPHIARFATSAPYAYAGERMNLFGVKWFPDGEFIDVCAYYQLSAGYEPVRLMETHKDPT</sequence>
<dbReference type="InterPro" id="IPR020965">
    <property type="entry name" value="Prenyltransferase_CloQ"/>
</dbReference>
<proteinExistence type="inferred from homology"/>
<keyword evidence="2" id="KW-0637">Prenyltransferase</keyword>
<gene>
    <name evidence="4" type="ORF">GCM10009802_35360</name>
</gene>
<dbReference type="EMBL" id="BAAAPF010000112">
    <property type="protein sequence ID" value="GAA2128223.1"/>
    <property type="molecule type" value="Genomic_DNA"/>
</dbReference>
<dbReference type="SFLD" id="SFLDG01163">
    <property type="entry name" value="II"/>
    <property type="match status" value="1"/>
</dbReference>
<organism evidence="4 5">
    <name type="scientific">Streptomyces synnematoformans</name>
    <dbReference type="NCBI Taxonomy" id="415721"/>
    <lineage>
        <taxon>Bacteria</taxon>
        <taxon>Bacillati</taxon>
        <taxon>Actinomycetota</taxon>
        <taxon>Actinomycetes</taxon>
        <taxon>Kitasatosporales</taxon>
        <taxon>Streptomycetaceae</taxon>
        <taxon>Streptomyces</taxon>
    </lineage>
</organism>
<evidence type="ECO:0000256" key="2">
    <source>
        <dbReference type="ARBA" id="ARBA00022602"/>
    </source>
</evidence>
<dbReference type="RefSeq" id="WP_344290971.1">
    <property type="nucleotide sequence ID" value="NZ_BAAAPF010000112.1"/>
</dbReference>
<name>A0ABP5K740_9ACTN</name>
<evidence type="ECO:0000256" key="1">
    <source>
        <dbReference type="ARBA" id="ARBA00005368"/>
    </source>
</evidence>
<dbReference type="Proteomes" id="UP001500443">
    <property type="component" value="Unassembled WGS sequence"/>
</dbReference>
<dbReference type="CDD" id="cd13931">
    <property type="entry name" value="PT-CloQ_NphB"/>
    <property type="match status" value="1"/>
</dbReference>
<keyword evidence="5" id="KW-1185">Reference proteome</keyword>
<dbReference type="InterPro" id="IPR036239">
    <property type="entry name" value="PrenylTrfase-like_sf"/>
</dbReference>
<comment type="similarity">
    <text evidence="1">Belongs to the aromatic prenyltransferase family.</text>
</comment>
<evidence type="ECO:0000313" key="5">
    <source>
        <dbReference type="Proteomes" id="UP001500443"/>
    </source>
</evidence>